<dbReference type="GO" id="GO:0032993">
    <property type="term" value="C:protein-DNA complex"/>
    <property type="evidence" value="ECO:0007669"/>
    <property type="project" value="TreeGrafter"/>
</dbReference>
<keyword evidence="10" id="KW-1185">Reference proteome</keyword>
<dbReference type="GO" id="GO:0006355">
    <property type="term" value="P:regulation of DNA-templated transcription"/>
    <property type="evidence" value="ECO:0007669"/>
    <property type="project" value="InterPro"/>
</dbReference>
<feature type="domain" description="OmpR/PhoB-type" evidence="7">
    <location>
        <begin position="124"/>
        <end position="222"/>
    </location>
</feature>
<evidence type="ECO:0000256" key="4">
    <source>
        <dbReference type="PROSITE-ProRule" id="PRU01091"/>
    </source>
</evidence>
<feature type="domain" description="HPt" evidence="6">
    <location>
        <begin position="242"/>
        <end position="342"/>
    </location>
</feature>
<dbReference type="EMBL" id="JHEG04000002">
    <property type="protein sequence ID" value="KAF3883900.1"/>
    <property type="molecule type" value="Genomic_DNA"/>
</dbReference>
<evidence type="ECO:0000256" key="3">
    <source>
        <dbReference type="PROSITE-ProRule" id="PRU00169"/>
    </source>
</evidence>
<dbReference type="Gene3D" id="3.40.50.2300">
    <property type="match status" value="3"/>
</dbReference>
<keyword evidence="3" id="KW-0597">Phosphoprotein</keyword>
<evidence type="ECO:0000313" key="9">
    <source>
        <dbReference type="EMBL" id="KIE08559.1"/>
    </source>
</evidence>
<feature type="modified residue" description="4-aspartylphosphate" evidence="3">
    <location>
        <position position="533"/>
    </location>
</feature>
<feature type="domain" description="Response regulatory" evidence="5">
    <location>
        <begin position="484"/>
        <end position="600"/>
    </location>
</feature>
<dbReference type="InterPro" id="IPR008207">
    <property type="entry name" value="Sig_transdc_His_kin_Hpt_dom"/>
</dbReference>
<dbReference type="PROSITE" id="PS51755">
    <property type="entry name" value="OMPR_PHOB"/>
    <property type="match status" value="1"/>
</dbReference>
<dbReference type="Pfam" id="PF00486">
    <property type="entry name" value="Trans_reg_C"/>
    <property type="match status" value="1"/>
</dbReference>
<dbReference type="EMBL" id="JHEG02000058">
    <property type="protein sequence ID" value="KIE08559.1"/>
    <property type="molecule type" value="Genomic_DNA"/>
</dbReference>
<dbReference type="Gene3D" id="6.10.250.690">
    <property type="match status" value="1"/>
</dbReference>
<dbReference type="SMART" id="SM00448">
    <property type="entry name" value="REC"/>
    <property type="match status" value="3"/>
</dbReference>
<comment type="caution">
    <text evidence="9">The sequence shown here is derived from an EMBL/GenBank/DDBJ whole genome shotgun (WGS) entry which is preliminary data.</text>
</comment>
<dbReference type="OrthoDB" id="442759at2"/>
<feature type="modified residue" description="Phosphohistidine" evidence="2">
    <location>
        <position position="289"/>
    </location>
</feature>
<protein>
    <submittedName>
        <fullName evidence="8">Response regulator</fullName>
    </submittedName>
    <submittedName>
        <fullName evidence="9">Transcriptional regulator</fullName>
    </submittedName>
</protein>
<evidence type="ECO:0000259" key="6">
    <source>
        <dbReference type="PROSITE" id="PS50894"/>
    </source>
</evidence>
<dbReference type="GO" id="GO:0005829">
    <property type="term" value="C:cytosol"/>
    <property type="evidence" value="ECO:0007669"/>
    <property type="project" value="TreeGrafter"/>
</dbReference>
<dbReference type="InterPro" id="IPR001789">
    <property type="entry name" value="Sig_transdc_resp-reg_receiver"/>
</dbReference>
<evidence type="ECO:0000313" key="8">
    <source>
        <dbReference type="EMBL" id="KAF3883900.1"/>
    </source>
</evidence>
<name>A0A0C1QT30_9CYAN</name>
<evidence type="ECO:0000256" key="2">
    <source>
        <dbReference type="PROSITE-ProRule" id="PRU00110"/>
    </source>
</evidence>
<dbReference type="GO" id="GO:0000976">
    <property type="term" value="F:transcription cis-regulatory region binding"/>
    <property type="evidence" value="ECO:0007669"/>
    <property type="project" value="TreeGrafter"/>
</dbReference>
<dbReference type="Gene3D" id="1.10.10.10">
    <property type="entry name" value="Winged helix-like DNA-binding domain superfamily/Winged helix DNA-binding domain"/>
    <property type="match status" value="1"/>
</dbReference>
<dbReference type="CDD" id="cd00383">
    <property type="entry name" value="trans_reg_C"/>
    <property type="match status" value="1"/>
</dbReference>
<dbReference type="PROSITE" id="PS50894">
    <property type="entry name" value="HPT"/>
    <property type="match status" value="1"/>
</dbReference>
<dbReference type="Pfam" id="PF01627">
    <property type="entry name" value="Hpt"/>
    <property type="match status" value="1"/>
</dbReference>
<organism evidence="9">
    <name type="scientific">Tolypothrix bouteillei VB521301</name>
    <dbReference type="NCBI Taxonomy" id="1479485"/>
    <lineage>
        <taxon>Bacteria</taxon>
        <taxon>Bacillati</taxon>
        <taxon>Cyanobacteriota</taxon>
        <taxon>Cyanophyceae</taxon>
        <taxon>Nostocales</taxon>
        <taxon>Tolypothrichaceae</taxon>
        <taxon>Tolypothrix</taxon>
    </lineage>
</organism>
<feature type="DNA-binding region" description="OmpR/PhoB-type" evidence="4">
    <location>
        <begin position="124"/>
        <end position="222"/>
    </location>
</feature>
<dbReference type="InterPro" id="IPR039420">
    <property type="entry name" value="WalR-like"/>
</dbReference>
<evidence type="ECO:0000259" key="5">
    <source>
        <dbReference type="PROSITE" id="PS50110"/>
    </source>
</evidence>
<sequence>MKILLVEDDRPTSLVVSDILIAHNYTVNQAMDGQTGLELAKAFEYDLVLLDIMLPDTDGISVCKRLRALGYQSPILLLTGKDSTTDRVVGLDAGADDYVVKPFEMNELLARVRALLRRGKTVPSSIIVWEDIHFDTVNNQVTFRDKPLKLTPKEYCLLELFLLNPKRVFSRKAVLEKLWDFADSPGEETVSTHIKCLRQKFRAAGASDPIETVHGLGYRLKTPSESKENDASVKQTTNQKNIKATTSKVWEKFKSKYVEHFAVLEQATSALAKGQLTPELLQQAKYEAHTLAGSLGVFGLMRGSELARELEDFFQPYKQLQADDVQQILMLVDLLRQELQKTPRSETEGVQISDSPLILIVDDDLMLAERIRIEAIAWKLRVEVATDLEVARKVIAQTPPQVILLALNFPSSTEDGLTLLKELAQRIPKIPVLVFSEEGSLANRLEVARLGGCIFLQKPQSSYNILKVVTKVLNTTQDAASGNRVMAVDKDEAALSHLKNLLQPLGVEVTTLNDPHQFWEVLMASRPDLLILDVEMPGLNSLELCQVVRCDPTWYRIPIIFWSARTQESEIDKAFAVGVDDYISKSVEEAELTTRVLRRLSRTRKQQV</sequence>
<comment type="caution">
    <text evidence="3">Lacks conserved residue(s) required for the propagation of feature annotation.</text>
</comment>
<reference evidence="8" key="2">
    <citation type="submission" date="2019-11" db="EMBL/GenBank/DDBJ databases">
        <title>Improved Assembly of Tolypothrix boutellei genome.</title>
        <authorList>
            <person name="Sarangi A.N."/>
            <person name="Mukherjee M."/>
            <person name="Ghosh S."/>
            <person name="Singh D."/>
            <person name="Das A."/>
            <person name="Kant S."/>
            <person name="Prusty A."/>
            <person name="Tripathy S."/>
        </authorList>
    </citation>
    <scope>NUCLEOTIDE SEQUENCE</scope>
    <source>
        <strain evidence="8">VB521301</strain>
    </source>
</reference>
<dbReference type="CDD" id="cd00088">
    <property type="entry name" value="HPT"/>
    <property type="match status" value="1"/>
</dbReference>
<evidence type="ECO:0000313" key="10">
    <source>
        <dbReference type="Proteomes" id="UP000029738"/>
    </source>
</evidence>
<accession>A0A0C1QT30</accession>
<dbReference type="SUPFAM" id="SSF47226">
    <property type="entry name" value="Histidine-containing phosphotransfer domain, HPT domain"/>
    <property type="match status" value="1"/>
</dbReference>
<evidence type="ECO:0000256" key="1">
    <source>
        <dbReference type="ARBA" id="ARBA00023125"/>
    </source>
</evidence>
<dbReference type="STRING" id="1479485.DA73_0228835"/>
<dbReference type="InterPro" id="IPR001867">
    <property type="entry name" value="OmpR/PhoB-type_DNA-bd"/>
</dbReference>
<dbReference type="RefSeq" id="WP_038077717.1">
    <property type="nucleotide sequence ID" value="NZ_JHEG04000002.1"/>
</dbReference>
<dbReference type="InterPro" id="IPR036641">
    <property type="entry name" value="HPT_dom_sf"/>
</dbReference>
<evidence type="ECO:0000259" key="7">
    <source>
        <dbReference type="PROSITE" id="PS51755"/>
    </source>
</evidence>
<dbReference type="SUPFAM" id="SSF52172">
    <property type="entry name" value="CheY-like"/>
    <property type="match status" value="3"/>
</dbReference>
<dbReference type="GO" id="GO:0000156">
    <property type="term" value="F:phosphorelay response regulator activity"/>
    <property type="evidence" value="ECO:0007669"/>
    <property type="project" value="TreeGrafter"/>
</dbReference>
<dbReference type="Pfam" id="PF00072">
    <property type="entry name" value="Response_reg"/>
    <property type="match status" value="3"/>
</dbReference>
<dbReference type="InterPro" id="IPR016032">
    <property type="entry name" value="Sig_transdc_resp-reg_C-effctor"/>
</dbReference>
<feature type="domain" description="Response regulatory" evidence="5">
    <location>
        <begin position="2"/>
        <end position="116"/>
    </location>
</feature>
<dbReference type="PANTHER" id="PTHR48111">
    <property type="entry name" value="REGULATOR OF RPOS"/>
    <property type="match status" value="1"/>
</dbReference>
<dbReference type="Proteomes" id="UP000029738">
    <property type="component" value="Unassembled WGS sequence"/>
</dbReference>
<keyword evidence="1 4" id="KW-0238">DNA-binding</keyword>
<dbReference type="PROSITE" id="PS50110">
    <property type="entry name" value="RESPONSE_REGULATORY"/>
    <property type="match status" value="3"/>
</dbReference>
<reference evidence="9" key="1">
    <citation type="journal article" date="2015" name="Genome Announc.">
        <title>Draft Genome Sequence of Tolypothrix boutellei Strain VB521301.</title>
        <authorList>
            <person name="Chandrababunaidu M.M."/>
            <person name="Singh D."/>
            <person name="Sen D."/>
            <person name="Bhan S."/>
            <person name="Das S."/>
            <person name="Gupta A."/>
            <person name="Adhikary S.P."/>
            <person name="Tripathy S."/>
        </authorList>
    </citation>
    <scope>NUCLEOTIDE SEQUENCE</scope>
    <source>
        <strain evidence="9">VB521301</strain>
    </source>
</reference>
<dbReference type="AlphaFoldDB" id="A0A0C1QT30"/>
<dbReference type="SMART" id="SM00862">
    <property type="entry name" value="Trans_reg_C"/>
    <property type="match status" value="1"/>
</dbReference>
<gene>
    <name evidence="9" type="ORF">DA73_0228835</name>
    <name evidence="8" type="ORF">DA73_0400040050</name>
</gene>
<dbReference type="InterPro" id="IPR011006">
    <property type="entry name" value="CheY-like_superfamily"/>
</dbReference>
<dbReference type="Gene3D" id="1.20.120.160">
    <property type="entry name" value="HPT domain"/>
    <property type="match status" value="1"/>
</dbReference>
<feature type="modified residue" description="4-aspartylphosphate" evidence="3">
    <location>
        <position position="51"/>
    </location>
</feature>
<dbReference type="CDD" id="cd00156">
    <property type="entry name" value="REC"/>
    <property type="match status" value="2"/>
</dbReference>
<feature type="domain" description="Response regulatory" evidence="5">
    <location>
        <begin position="357"/>
        <end position="473"/>
    </location>
</feature>
<dbReference type="SUPFAM" id="SSF46894">
    <property type="entry name" value="C-terminal effector domain of the bipartite response regulators"/>
    <property type="match status" value="1"/>
</dbReference>
<dbReference type="PANTHER" id="PTHR48111:SF15">
    <property type="entry name" value="OMPR SUBFAMILY"/>
    <property type="match status" value="1"/>
</dbReference>
<proteinExistence type="predicted"/>
<dbReference type="InterPro" id="IPR036388">
    <property type="entry name" value="WH-like_DNA-bd_sf"/>
</dbReference>